<keyword evidence="3 5" id="KW-0808">Transferase</keyword>
<dbReference type="Proteomes" id="UP000317763">
    <property type="component" value="Unassembled WGS sequence"/>
</dbReference>
<keyword evidence="2" id="KW-0328">Glycosyltransferase</keyword>
<dbReference type="GO" id="GO:0016757">
    <property type="term" value="F:glycosyltransferase activity"/>
    <property type="evidence" value="ECO:0007669"/>
    <property type="project" value="UniProtKB-KW"/>
</dbReference>
<name>A0A554XE23_9BURK</name>
<sequence length="309" mass="34071">MVVPVYRGLEAVQRCLQSVTAAQNRVPWRLLVIDDASPEPALRDWLQAWRTQQSGRVLVQRNARNLGFVRTANKGLALAMAEGADVVLLNSDTQVAHGWLDRLHAAAHRADDIGTTTPWSNNATIFSYPAYPEGGELPAGFDVHRMDALCAQTLRAQAVDVPTAHGFCMYIRSPCLIQTGLFDADAFGRGYGEENDFCLRASALGWRHVHALDVYVQHEGSVSFGAERAALVAHAAGVIRARYPDYDERIQAYLRTDPTAAARQALDAALASWRGGANTPTEDRVDAPRAARWQRWLRCVRWGRSGSQP</sequence>
<feature type="domain" description="Glycosyltransferase 2-like" evidence="4">
    <location>
        <begin position="2"/>
        <end position="144"/>
    </location>
</feature>
<evidence type="ECO:0000313" key="6">
    <source>
        <dbReference type="Proteomes" id="UP000317763"/>
    </source>
</evidence>
<protein>
    <submittedName>
        <fullName evidence="5">Glycosyl transferase family 2</fullName>
    </submittedName>
</protein>
<proteinExistence type="inferred from homology"/>
<accession>A0A554XE23</accession>
<gene>
    <name evidence="5" type="ORF">Ttaiw_00136</name>
</gene>
<dbReference type="PANTHER" id="PTHR43179:SF12">
    <property type="entry name" value="GALACTOFURANOSYLTRANSFERASE GLFT2"/>
    <property type="match status" value="1"/>
</dbReference>
<dbReference type="EMBL" id="VJOM01000001">
    <property type="protein sequence ID" value="TSE34076.1"/>
    <property type="molecule type" value="Genomic_DNA"/>
</dbReference>
<dbReference type="InterPro" id="IPR029044">
    <property type="entry name" value="Nucleotide-diphossugar_trans"/>
</dbReference>
<dbReference type="Gene3D" id="3.90.550.10">
    <property type="entry name" value="Spore Coat Polysaccharide Biosynthesis Protein SpsA, Chain A"/>
    <property type="match status" value="1"/>
</dbReference>
<evidence type="ECO:0000313" key="5">
    <source>
        <dbReference type="EMBL" id="TSE34076.1"/>
    </source>
</evidence>
<keyword evidence="6" id="KW-1185">Reference proteome</keyword>
<evidence type="ECO:0000256" key="2">
    <source>
        <dbReference type="ARBA" id="ARBA00022676"/>
    </source>
</evidence>
<dbReference type="STRING" id="307486.GCA_000807215_00155"/>
<evidence type="ECO:0000256" key="1">
    <source>
        <dbReference type="ARBA" id="ARBA00006739"/>
    </source>
</evidence>
<reference evidence="5 6" key="1">
    <citation type="submission" date="2019-07" db="EMBL/GenBank/DDBJ databases">
        <title>Tepidimonas taiwanensis I1-1 draft genome.</title>
        <authorList>
            <person name="Da Costa M.S."/>
            <person name="Froufe H.J.C."/>
            <person name="Egas C."/>
            <person name="Albuquerque L."/>
        </authorList>
    </citation>
    <scope>NUCLEOTIDE SEQUENCE [LARGE SCALE GENOMIC DNA]</scope>
    <source>
        <strain evidence="5 6">I1-1</strain>
    </source>
</reference>
<organism evidence="5 6">
    <name type="scientific">Tepidimonas taiwanensis</name>
    <dbReference type="NCBI Taxonomy" id="307486"/>
    <lineage>
        <taxon>Bacteria</taxon>
        <taxon>Pseudomonadati</taxon>
        <taxon>Pseudomonadota</taxon>
        <taxon>Betaproteobacteria</taxon>
        <taxon>Burkholderiales</taxon>
        <taxon>Tepidimonas</taxon>
    </lineage>
</organism>
<dbReference type="Pfam" id="PF00535">
    <property type="entry name" value="Glycos_transf_2"/>
    <property type="match status" value="1"/>
</dbReference>
<comment type="similarity">
    <text evidence="1">Belongs to the glycosyltransferase 2 family.</text>
</comment>
<dbReference type="AlphaFoldDB" id="A0A554XE23"/>
<evidence type="ECO:0000256" key="3">
    <source>
        <dbReference type="ARBA" id="ARBA00022679"/>
    </source>
</evidence>
<dbReference type="PANTHER" id="PTHR43179">
    <property type="entry name" value="RHAMNOSYLTRANSFERASE WBBL"/>
    <property type="match status" value="1"/>
</dbReference>
<dbReference type="SUPFAM" id="SSF53448">
    <property type="entry name" value="Nucleotide-diphospho-sugar transferases"/>
    <property type="match status" value="1"/>
</dbReference>
<comment type="caution">
    <text evidence="5">The sequence shown here is derived from an EMBL/GenBank/DDBJ whole genome shotgun (WGS) entry which is preliminary data.</text>
</comment>
<evidence type="ECO:0000259" key="4">
    <source>
        <dbReference type="Pfam" id="PF00535"/>
    </source>
</evidence>
<dbReference type="InterPro" id="IPR001173">
    <property type="entry name" value="Glyco_trans_2-like"/>
</dbReference>